<keyword evidence="3" id="KW-1185">Reference proteome</keyword>
<organism evidence="2 3">
    <name type="scientific">Chondrus crispus</name>
    <name type="common">Carrageen Irish moss</name>
    <name type="synonym">Polymorpha crispa</name>
    <dbReference type="NCBI Taxonomy" id="2769"/>
    <lineage>
        <taxon>Eukaryota</taxon>
        <taxon>Rhodophyta</taxon>
        <taxon>Florideophyceae</taxon>
        <taxon>Rhodymeniophycidae</taxon>
        <taxon>Gigartinales</taxon>
        <taxon>Gigartinaceae</taxon>
        <taxon>Chondrus</taxon>
    </lineage>
</organism>
<protein>
    <submittedName>
        <fullName evidence="2">Uncharacterized protein</fullName>
    </submittedName>
</protein>
<proteinExistence type="predicted"/>
<feature type="compositionally biased region" description="Gly residues" evidence="1">
    <location>
        <begin position="241"/>
        <end position="252"/>
    </location>
</feature>
<gene>
    <name evidence="2" type="ORF">CHC_T00003986001</name>
</gene>
<evidence type="ECO:0000313" key="3">
    <source>
        <dbReference type="Proteomes" id="UP000012073"/>
    </source>
</evidence>
<name>R7QDH9_CHOCR</name>
<reference evidence="3" key="1">
    <citation type="journal article" date="2013" name="Proc. Natl. Acad. Sci. U.S.A.">
        <title>Genome structure and metabolic features in the red seaweed Chondrus crispus shed light on evolution of the Archaeplastida.</title>
        <authorList>
            <person name="Collen J."/>
            <person name="Porcel B."/>
            <person name="Carre W."/>
            <person name="Ball S.G."/>
            <person name="Chaparro C."/>
            <person name="Tonon T."/>
            <person name="Barbeyron T."/>
            <person name="Michel G."/>
            <person name="Noel B."/>
            <person name="Valentin K."/>
            <person name="Elias M."/>
            <person name="Artiguenave F."/>
            <person name="Arun A."/>
            <person name="Aury J.M."/>
            <person name="Barbosa-Neto J.F."/>
            <person name="Bothwell J.H."/>
            <person name="Bouget F.Y."/>
            <person name="Brillet L."/>
            <person name="Cabello-Hurtado F."/>
            <person name="Capella-Gutierrez S."/>
            <person name="Charrier B."/>
            <person name="Cladiere L."/>
            <person name="Cock J.M."/>
            <person name="Coelho S.M."/>
            <person name="Colleoni C."/>
            <person name="Czjzek M."/>
            <person name="Da Silva C."/>
            <person name="Delage L."/>
            <person name="Denoeud F."/>
            <person name="Deschamps P."/>
            <person name="Dittami S.M."/>
            <person name="Gabaldon T."/>
            <person name="Gachon C.M."/>
            <person name="Groisillier A."/>
            <person name="Herve C."/>
            <person name="Jabbari K."/>
            <person name="Katinka M."/>
            <person name="Kloareg B."/>
            <person name="Kowalczyk N."/>
            <person name="Labadie K."/>
            <person name="Leblanc C."/>
            <person name="Lopez P.J."/>
            <person name="McLachlan D.H."/>
            <person name="Meslet-Cladiere L."/>
            <person name="Moustafa A."/>
            <person name="Nehr Z."/>
            <person name="Nyvall Collen P."/>
            <person name="Panaud O."/>
            <person name="Partensky F."/>
            <person name="Poulain J."/>
            <person name="Rensing S.A."/>
            <person name="Rousvoal S."/>
            <person name="Samson G."/>
            <person name="Symeonidi A."/>
            <person name="Weissenbach J."/>
            <person name="Zambounis A."/>
            <person name="Wincker P."/>
            <person name="Boyen C."/>
        </authorList>
    </citation>
    <scope>NUCLEOTIDE SEQUENCE [LARGE SCALE GENOMIC DNA]</scope>
    <source>
        <strain evidence="3">cv. Stackhouse</strain>
    </source>
</reference>
<dbReference type="Gramene" id="CDF35481">
    <property type="protein sequence ID" value="CDF35481"/>
    <property type="gene ID" value="CHC_T00003986001"/>
</dbReference>
<evidence type="ECO:0000256" key="1">
    <source>
        <dbReference type="SAM" id="MobiDB-lite"/>
    </source>
</evidence>
<feature type="compositionally biased region" description="Basic and acidic residues" evidence="1">
    <location>
        <begin position="126"/>
        <end position="141"/>
    </location>
</feature>
<feature type="compositionally biased region" description="Basic residues" evidence="1">
    <location>
        <begin position="211"/>
        <end position="220"/>
    </location>
</feature>
<feature type="region of interest" description="Disordered" evidence="1">
    <location>
        <begin position="112"/>
        <end position="141"/>
    </location>
</feature>
<dbReference type="Proteomes" id="UP000012073">
    <property type="component" value="Unassembled WGS sequence"/>
</dbReference>
<evidence type="ECO:0000313" key="2">
    <source>
        <dbReference type="EMBL" id="CDF35481.1"/>
    </source>
</evidence>
<feature type="compositionally biased region" description="Basic residues" evidence="1">
    <location>
        <begin position="229"/>
        <end position="240"/>
    </location>
</feature>
<dbReference type="RefSeq" id="XP_005715300.1">
    <property type="nucleotide sequence ID" value="XM_005715243.1"/>
</dbReference>
<dbReference type="GeneID" id="17323019"/>
<dbReference type="AlphaFoldDB" id="R7QDH9"/>
<sequence>MHSLDAKNNYTAESYYNAKTSWLLSLAAQDVDELGNLLRELFEGAGEVEAGRGDDGRELRVVDIGADANGHDSRGSVAVDGARELRGGVADGPGAVGQDDDDVLSLPVADEGEASAEPLVDVGASEGRHHADERGDEEREPLRALLDDSGNVREADGRVAHVAPAVVQRGRDADDKLHLRAVVRLDRPALVYREAHVVDRALVPAPNARGRPQRGRRRHGDHAQTQRKPQQRRGARHYGKGRFGGGELRLGA</sequence>
<dbReference type="KEGG" id="ccp:CHC_T00003986001"/>
<accession>R7QDH9</accession>
<feature type="region of interest" description="Disordered" evidence="1">
    <location>
        <begin position="204"/>
        <end position="252"/>
    </location>
</feature>
<dbReference type="EMBL" id="HG001732">
    <property type="protein sequence ID" value="CDF35481.1"/>
    <property type="molecule type" value="Genomic_DNA"/>
</dbReference>